<reference evidence="2" key="1">
    <citation type="journal article" date="2021" name="Gut Microbes">
        <title>A synthetic consortium of 100 gut commensals modulates the composition and function in a colon model of the microbiome of elderly subjects.</title>
        <authorList>
            <person name="Perez M."/>
            <person name="Ntemiri A."/>
            <person name="Tan H."/>
            <person name="Harris H.M.B."/>
            <person name="Roager H.M."/>
            <person name="Ribiere C."/>
            <person name="O'Toole P.W."/>
        </authorList>
    </citation>
    <scope>NUCLEOTIDE SEQUENCE</scope>
    <source>
        <strain evidence="2">MCC335</strain>
    </source>
</reference>
<evidence type="ECO:0000313" key="3">
    <source>
        <dbReference type="Proteomes" id="UP000708338"/>
    </source>
</evidence>
<dbReference type="CDD" id="cd00093">
    <property type="entry name" value="HTH_XRE"/>
    <property type="match status" value="1"/>
</dbReference>
<dbReference type="InterPro" id="IPR010982">
    <property type="entry name" value="Lambda_DNA-bd_dom_sf"/>
</dbReference>
<dbReference type="InterPro" id="IPR001387">
    <property type="entry name" value="Cro/C1-type_HTH"/>
</dbReference>
<sequence>MAVKRGIKKPKPTAFGKRVKIELIRQEMTQTELASILGINKQYLYKIIYGIRPGVKYIDEIRRILKLEDVS</sequence>
<protein>
    <submittedName>
        <fullName evidence="2">Helix-turn-helix domain-containing protein</fullName>
    </submittedName>
</protein>
<dbReference type="Proteomes" id="UP000708338">
    <property type="component" value="Unassembled WGS sequence"/>
</dbReference>
<dbReference type="RefSeq" id="WP_007868455.1">
    <property type="nucleotide sequence ID" value="NZ_WQPS01000037.1"/>
</dbReference>
<accession>A0AA41K6M3</accession>
<dbReference type="AlphaFoldDB" id="A0AA41K6M3"/>
<dbReference type="Gene3D" id="1.10.260.40">
    <property type="entry name" value="lambda repressor-like DNA-binding domains"/>
    <property type="match status" value="1"/>
</dbReference>
<dbReference type="GO" id="GO:0003677">
    <property type="term" value="F:DNA binding"/>
    <property type="evidence" value="ECO:0007669"/>
    <property type="project" value="InterPro"/>
</dbReference>
<dbReference type="SUPFAM" id="SSF47413">
    <property type="entry name" value="lambda repressor-like DNA-binding domains"/>
    <property type="match status" value="1"/>
</dbReference>
<evidence type="ECO:0000313" key="2">
    <source>
        <dbReference type="EMBL" id="MBT9811946.1"/>
    </source>
</evidence>
<comment type="caution">
    <text evidence="2">The sequence shown here is derived from an EMBL/GenBank/DDBJ whole genome shotgun (WGS) entry which is preliminary data.</text>
</comment>
<dbReference type="Pfam" id="PF01381">
    <property type="entry name" value="HTH_3"/>
    <property type="match status" value="1"/>
</dbReference>
<name>A0AA41K6M3_9FIRM</name>
<dbReference type="PROSITE" id="PS50943">
    <property type="entry name" value="HTH_CROC1"/>
    <property type="match status" value="1"/>
</dbReference>
<dbReference type="EMBL" id="WQPS01000037">
    <property type="protein sequence ID" value="MBT9811946.1"/>
    <property type="molecule type" value="Genomic_DNA"/>
</dbReference>
<organism evidence="2 3">
    <name type="scientific">Enterocloster citroniae</name>
    <dbReference type="NCBI Taxonomy" id="358743"/>
    <lineage>
        <taxon>Bacteria</taxon>
        <taxon>Bacillati</taxon>
        <taxon>Bacillota</taxon>
        <taxon>Clostridia</taxon>
        <taxon>Lachnospirales</taxon>
        <taxon>Lachnospiraceae</taxon>
        <taxon>Enterocloster</taxon>
    </lineage>
</organism>
<proteinExistence type="predicted"/>
<evidence type="ECO:0000259" key="1">
    <source>
        <dbReference type="PROSITE" id="PS50943"/>
    </source>
</evidence>
<gene>
    <name evidence="2" type="ORF">GPL26_20210</name>
</gene>
<feature type="domain" description="HTH cro/C1-type" evidence="1">
    <location>
        <begin position="19"/>
        <end position="71"/>
    </location>
</feature>